<name>A0A090VKG9_9FLAO</name>
<dbReference type="AlphaFoldDB" id="A0A090VKG9"/>
<feature type="domain" description="CoA-binding" evidence="1">
    <location>
        <begin position="3"/>
        <end position="114"/>
    </location>
</feature>
<dbReference type="OrthoDB" id="708726at2"/>
<evidence type="ECO:0000259" key="1">
    <source>
        <dbReference type="Pfam" id="PF13380"/>
    </source>
</evidence>
<dbReference type="Pfam" id="PF13380">
    <property type="entry name" value="CoA_binding_2"/>
    <property type="match status" value="1"/>
</dbReference>
<gene>
    <name evidence="2" type="ORF">JCM19300_4608</name>
</gene>
<dbReference type="Gene3D" id="3.40.50.720">
    <property type="entry name" value="NAD(P)-binding Rossmann-like Domain"/>
    <property type="match status" value="1"/>
</dbReference>
<comment type="caution">
    <text evidence="2">The sequence shown here is derived from an EMBL/GenBank/DDBJ whole genome shotgun (WGS) entry which is preliminary data.</text>
</comment>
<dbReference type="SUPFAM" id="SSF51735">
    <property type="entry name" value="NAD(P)-binding Rossmann-fold domains"/>
    <property type="match status" value="1"/>
</dbReference>
<dbReference type="EMBL" id="BBNQ01000019">
    <property type="protein sequence ID" value="GAL64513.1"/>
    <property type="molecule type" value="Genomic_DNA"/>
</dbReference>
<proteinExistence type="predicted"/>
<sequence>MSKKTLVIGASLKSSRYSNMAINKLVTHKQEVVAIGLREGTVAGVNIDTELVPYASIDTVTLYLNPSRQESYFNYILSLNPKRVIFNPGTENPEFYKLLEQNNIDVEVACTLVLLSIKQY</sequence>
<evidence type="ECO:0000313" key="3">
    <source>
        <dbReference type="Proteomes" id="UP000029644"/>
    </source>
</evidence>
<evidence type="ECO:0000313" key="2">
    <source>
        <dbReference type="EMBL" id="GAL64513.1"/>
    </source>
</evidence>
<dbReference type="RefSeq" id="WP_042506330.1">
    <property type="nucleotide sequence ID" value="NZ_BBNQ01000019.1"/>
</dbReference>
<accession>A0A090VKG9</accession>
<protein>
    <recommendedName>
        <fullName evidence="1">CoA-binding domain-containing protein</fullName>
    </recommendedName>
</protein>
<dbReference type="InterPro" id="IPR003781">
    <property type="entry name" value="CoA-bd"/>
</dbReference>
<reference evidence="2 3" key="1">
    <citation type="journal article" date="2014" name="Genome Announc.">
        <title>Draft Genome Sequences of Marine Flavobacterium Algibacter lectus Strains SS8 and NR4.</title>
        <authorList>
            <person name="Takatani N."/>
            <person name="Nakanishi M."/>
            <person name="Meirelles P."/>
            <person name="Mino S."/>
            <person name="Suda W."/>
            <person name="Oshima K."/>
            <person name="Hattori M."/>
            <person name="Ohkuma M."/>
            <person name="Hosokawa M."/>
            <person name="Miyashita K."/>
            <person name="Thompson F.L."/>
            <person name="Niwa A."/>
            <person name="Sawabe T."/>
            <person name="Sawabe T."/>
        </authorList>
    </citation>
    <scope>NUCLEOTIDE SEQUENCE [LARGE SCALE GENOMIC DNA]</scope>
    <source>
        <strain evidence="2 3">JCM 19300</strain>
    </source>
</reference>
<dbReference type="InterPro" id="IPR036291">
    <property type="entry name" value="NAD(P)-bd_dom_sf"/>
</dbReference>
<organism evidence="2 3">
    <name type="scientific">Algibacter lectus</name>
    <dbReference type="NCBI Taxonomy" id="221126"/>
    <lineage>
        <taxon>Bacteria</taxon>
        <taxon>Pseudomonadati</taxon>
        <taxon>Bacteroidota</taxon>
        <taxon>Flavobacteriia</taxon>
        <taxon>Flavobacteriales</taxon>
        <taxon>Flavobacteriaceae</taxon>
        <taxon>Algibacter</taxon>
    </lineage>
</organism>
<dbReference type="Proteomes" id="UP000029644">
    <property type="component" value="Unassembled WGS sequence"/>
</dbReference>